<dbReference type="Gene3D" id="3.30.160.60">
    <property type="entry name" value="Classic Zinc Finger"/>
    <property type="match status" value="1"/>
</dbReference>
<evidence type="ECO:0000256" key="6">
    <source>
        <dbReference type="ARBA" id="ARBA00023242"/>
    </source>
</evidence>
<feature type="region of interest" description="Disordered" evidence="8">
    <location>
        <begin position="111"/>
        <end position="139"/>
    </location>
</feature>
<dbReference type="SMART" id="SM00355">
    <property type="entry name" value="ZnF_C2H2"/>
    <property type="match status" value="2"/>
</dbReference>
<evidence type="ECO:0000256" key="3">
    <source>
        <dbReference type="ARBA" id="ARBA00022737"/>
    </source>
</evidence>
<dbReference type="GeneID" id="27904814"/>
<dbReference type="Proteomes" id="UP000016931">
    <property type="component" value="Unassembled WGS sequence"/>
</dbReference>
<feature type="region of interest" description="Disordered" evidence="8">
    <location>
        <begin position="60"/>
        <end position="89"/>
    </location>
</feature>
<evidence type="ECO:0000256" key="1">
    <source>
        <dbReference type="ARBA" id="ARBA00004123"/>
    </source>
</evidence>
<gene>
    <name evidence="10" type="ORF">SEPMUDRAFT_156498</name>
</gene>
<feature type="compositionally biased region" description="Basic residues" evidence="8">
    <location>
        <begin position="10"/>
        <end position="19"/>
    </location>
</feature>
<feature type="compositionally biased region" description="Basic residues" evidence="8">
    <location>
        <begin position="33"/>
        <end position="44"/>
    </location>
</feature>
<evidence type="ECO:0000256" key="8">
    <source>
        <dbReference type="SAM" id="MobiDB-lite"/>
    </source>
</evidence>
<keyword evidence="5" id="KW-0862">Zinc</keyword>
<feature type="region of interest" description="Disordered" evidence="8">
    <location>
        <begin position="219"/>
        <end position="260"/>
    </location>
</feature>
<dbReference type="HOGENOM" id="CLU_364919_0_0_1"/>
<evidence type="ECO:0000313" key="10">
    <source>
        <dbReference type="EMBL" id="EMF12923.1"/>
    </source>
</evidence>
<feature type="region of interest" description="Disordered" evidence="8">
    <location>
        <begin position="294"/>
        <end position="315"/>
    </location>
</feature>
<accession>M3CGL5</accession>
<evidence type="ECO:0000256" key="5">
    <source>
        <dbReference type="ARBA" id="ARBA00022833"/>
    </source>
</evidence>
<dbReference type="STRING" id="692275.M3CGL5"/>
<dbReference type="OrthoDB" id="8117402at2759"/>
<dbReference type="PANTHER" id="PTHR24376">
    <property type="entry name" value="ZINC FINGER PROTEIN"/>
    <property type="match status" value="1"/>
</dbReference>
<dbReference type="EMBL" id="KB456264">
    <property type="protein sequence ID" value="EMF12923.1"/>
    <property type="molecule type" value="Genomic_DNA"/>
</dbReference>
<feature type="compositionally biased region" description="Basic and acidic residues" evidence="8">
    <location>
        <begin position="596"/>
        <end position="607"/>
    </location>
</feature>
<comment type="subcellular location">
    <subcellularLocation>
        <location evidence="1">Nucleus</location>
    </subcellularLocation>
</comment>
<keyword evidence="3" id="KW-0677">Repeat</keyword>
<dbReference type="InterPro" id="IPR013087">
    <property type="entry name" value="Znf_C2H2_type"/>
</dbReference>
<evidence type="ECO:0000256" key="7">
    <source>
        <dbReference type="PROSITE-ProRule" id="PRU00042"/>
    </source>
</evidence>
<feature type="compositionally biased region" description="Low complexity" evidence="8">
    <location>
        <begin position="294"/>
        <end position="308"/>
    </location>
</feature>
<protein>
    <recommendedName>
        <fullName evidence="9">C2H2-type domain-containing protein</fullName>
    </recommendedName>
</protein>
<dbReference type="PROSITE" id="PS50157">
    <property type="entry name" value="ZINC_FINGER_C2H2_2"/>
    <property type="match status" value="1"/>
</dbReference>
<proteinExistence type="predicted"/>
<dbReference type="eggNOG" id="KOG1721">
    <property type="taxonomic scope" value="Eukaryota"/>
</dbReference>
<name>M3CGL5_SPHMS</name>
<sequence>MLPVTSSSIQKRRQTHRRQQSLEVPILATPLPQHRRTKSKPTIHRRGLSVDQAMSAMNSPSQFRPLLPQDGYSGLPSGPPSLRNHQPLDTNTAYPLQEQQHQQHYIIKQEPQSQSLPPPLSAPSLAQPHPLPPQPQNFQSHLHQQLNGMFNPSVSAISAESQQTAAYQSLQSHMAWYASQFGLHSPNPHVNGQSQPVIQLSQPGSDEMAGPVFLSQPQIQIMPGTPQPQAQSHTVPNTPQNHAQSWPSPPSSHVKHQRRQSWQLDVAPMPQQQVQRPVYGLDGSFSFNGEQDYSASYSSSVADPSSPSQQHTASMPTLYEEPSADLLLQATAGAEQDFNSPHFMVGGGHMCPEQAALDAAGIDATYIDTGITEEQINSWLIHPTGKGEAYRCKWEGCDTVINRKENARSHVQNHLDDRRFRCNPCGKRFNRLHDTKRHHLTHTNERPAVCPCGKTFARADALTRHRQRDMCEGVLPGFQKLEEEKPKRGRPKKDRSGDGNKSKKSSRPDMEHRTEKAALARSMDRATRSQAGSFSSAASERSMPRTPPQQSEEMSAHDFLNMDQPDSQFNAATGSWIDTPPSSPPSASHAQLSKTKPFELHIPEDRIVSPSKLSNRASPAPTSKSHHDSHHDCSSPGGHGNSSFMDYSSPAAYPGFHGGSGMDGVDIFNEAVDFDVLNSHPEVGRQVFSPPGESCSSSSVYNSDYETVYAPAAVKPPAHLTTISEYGVTTTNRAPFDLEDCMAGTDDPYNDIRDMLDSWISATGN</sequence>
<keyword evidence="6" id="KW-0539">Nucleus</keyword>
<dbReference type="SUPFAM" id="SSF57667">
    <property type="entry name" value="beta-beta-alpha zinc fingers"/>
    <property type="match status" value="1"/>
</dbReference>
<keyword evidence="4 7" id="KW-0863">Zinc-finger</keyword>
<keyword evidence="2" id="KW-0479">Metal-binding</keyword>
<evidence type="ECO:0000256" key="2">
    <source>
        <dbReference type="ARBA" id="ARBA00022723"/>
    </source>
</evidence>
<organism evidence="10 11">
    <name type="scientific">Sphaerulina musiva (strain SO2202)</name>
    <name type="common">Poplar stem canker fungus</name>
    <name type="synonym">Septoria musiva</name>
    <dbReference type="NCBI Taxonomy" id="692275"/>
    <lineage>
        <taxon>Eukaryota</taxon>
        <taxon>Fungi</taxon>
        <taxon>Dikarya</taxon>
        <taxon>Ascomycota</taxon>
        <taxon>Pezizomycotina</taxon>
        <taxon>Dothideomycetes</taxon>
        <taxon>Dothideomycetidae</taxon>
        <taxon>Mycosphaerellales</taxon>
        <taxon>Mycosphaerellaceae</taxon>
        <taxon>Sphaerulina</taxon>
    </lineage>
</organism>
<dbReference type="PROSITE" id="PS00028">
    <property type="entry name" value="ZINC_FINGER_C2H2_1"/>
    <property type="match status" value="1"/>
</dbReference>
<feature type="compositionally biased region" description="Basic and acidic residues" evidence="8">
    <location>
        <begin position="494"/>
        <end position="527"/>
    </location>
</feature>
<dbReference type="GO" id="GO:0005634">
    <property type="term" value="C:nucleus"/>
    <property type="evidence" value="ECO:0007669"/>
    <property type="project" value="UniProtKB-SubCell"/>
</dbReference>
<feature type="region of interest" description="Disordered" evidence="8">
    <location>
        <begin position="1"/>
        <end position="44"/>
    </location>
</feature>
<evidence type="ECO:0000313" key="11">
    <source>
        <dbReference type="Proteomes" id="UP000016931"/>
    </source>
</evidence>
<dbReference type="InterPro" id="IPR036236">
    <property type="entry name" value="Znf_C2H2_sf"/>
</dbReference>
<feature type="compositionally biased region" description="Polar residues" evidence="8">
    <location>
        <begin position="564"/>
        <end position="573"/>
    </location>
</feature>
<feature type="compositionally biased region" description="Polar residues" evidence="8">
    <location>
        <begin position="611"/>
        <end position="622"/>
    </location>
</feature>
<dbReference type="RefSeq" id="XP_016761044.1">
    <property type="nucleotide sequence ID" value="XM_016907677.1"/>
</dbReference>
<feature type="compositionally biased region" description="Polar residues" evidence="8">
    <location>
        <begin position="227"/>
        <end position="246"/>
    </location>
</feature>
<keyword evidence="11" id="KW-1185">Reference proteome</keyword>
<evidence type="ECO:0000259" key="9">
    <source>
        <dbReference type="PROSITE" id="PS50157"/>
    </source>
</evidence>
<dbReference type="OMA" id="AYRCKWE"/>
<dbReference type="AlphaFoldDB" id="M3CGL5"/>
<reference evidence="10 11" key="1">
    <citation type="journal article" date="2012" name="PLoS Pathog.">
        <title>Diverse lifestyles and strategies of plant pathogenesis encoded in the genomes of eighteen Dothideomycetes fungi.</title>
        <authorList>
            <person name="Ohm R.A."/>
            <person name="Feau N."/>
            <person name="Henrissat B."/>
            <person name="Schoch C.L."/>
            <person name="Horwitz B.A."/>
            <person name="Barry K.W."/>
            <person name="Condon B.J."/>
            <person name="Copeland A.C."/>
            <person name="Dhillon B."/>
            <person name="Glaser F."/>
            <person name="Hesse C.N."/>
            <person name="Kosti I."/>
            <person name="LaButti K."/>
            <person name="Lindquist E.A."/>
            <person name="Lucas S."/>
            <person name="Salamov A.A."/>
            <person name="Bradshaw R.E."/>
            <person name="Ciuffetti L."/>
            <person name="Hamelin R.C."/>
            <person name="Kema G.H.J."/>
            <person name="Lawrence C."/>
            <person name="Scott J.A."/>
            <person name="Spatafora J.W."/>
            <person name="Turgeon B.G."/>
            <person name="de Wit P.J.G.M."/>
            <person name="Zhong S."/>
            <person name="Goodwin S.B."/>
            <person name="Grigoriev I.V."/>
        </authorList>
    </citation>
    <scope>NUCLEOTIDE SEQUENCE [LARGE SCALE GENOMIC DNA]</scope>
    <source>
        <strain evidence="10 11">SO2202</strain>
    </source>
</reference>
<dbReference type="PANTHER" id="PTHR24376:SF235">
    <property type="entry name" value="C2H2-TYPE DOMAIN-CONTAINING PROTEIN"/>
    <property type="match status" value="1"/>
</dbReference>
<feature type="compositionally biased region" description="Polar residues" evidence="8">
    <location>
        <begin position="528"/>
        <end position="539"/>
    </location>
</feature>
<dbReference type="GO" id="GO:0008270">
    <property type="term" value="F:zinc ion binding"/>
    <property type="evidence" value="ECO:0007669"/>
    <property type="project" value="UniProtKB-KW"/>
</dbReference>
<feature type="domain" description="C2H2-type" evidence="9">
    <location>
        <begin position="420"/>
        <end position="447"/>
    </location>
</feature>
<feature type="region of interest" description="Disordered" evidence="8">
    <location>
        <begin position="480"/>
        <end position="641"/>
    </location>
</feature>
<evidence type="ECO:0000256" key="4">
    <source>
        <dbReference type="ARBA" id="ARBA00022771"/>
    </source>
</evidence>